<feature type="transmembrane region" description="Helical" evidence="6">
    <location>
        <begin position="327"/>
        <end position="351"/>
    </location>
</feature>
<dbReference type="KEGG" id="lip:LI0881"/>
<dbReference type="STRING" id="363253.LI0881"/>
<dbReference type="PANTHER" id="PTHR33529:SF6">
    <property type="entry name" value="YJGP_YJGQ FAMILY PERMEASE"/>
    <property type="match status" value="1"/>
</dbReference>
<evidence type="ECO:0000313" key="7">
    <source>
        <dbReference type="EMBL" id="CAJ54935.1"/>
    </source>
</evidence>
<proteinExistence type="predicted"/>
<evidence type="ECO:0000256" key="1">
    <source>
        <dbReference type="ARBA" id="ARBA00004651"/>
    </source>
</evidence>
<evidence type="ECO:0000256" key="4">
    <source>
        <dbReference type="ARBA" id="ARBA00022989"/>
    </source>
</evidence>
<keyword evidence="2" id="KW-1003">Cell membrane</keyword>
<feature type="transmembrane region" description="Helical" evidence="6">
    <location>
        <begin position="298"/>
        <end position="315"/>
    </location>
</feature>
<feature type="transmembrane region" description="Helical" evidence="6">
    <location>
        <begin position="12"/>
        <end position="30"/>
    </location>
</feature>
<name>Q1MPZ2_LAWIP</name>
<dbReference type="PANTHER" id="PTHR33529">
    <property type="entry name" value="SLR0882 PROTEIN-RELATED"/>
    <property type="match status" value="1"/>
</dbReference>
<dbReference type="InterPro" id="IPR005495">
    <property type="entry name" value="LptG/LptF_permease"/>
</dbReference>
<keyword evidence="3 6" id="KW-0812">Transmembrane</keyword>
<feature type="transmembrane region" description="Helical" evidence="6">
    <location>
        <begin position="275"/>
        <end position="293"/>
    </location>
</feature>
<evidence type="ECO:0000256" key="3">
    <source>
        <dbReference type="ARBA" id="ARBA00022692"/>
    </source>
</evidence>
<accession>Q1MPZ2</accession>
<dbReference type="HOGENOM" id="CLU_028799_3_2_7"/>
<dbReference type="RefSeq" id="WP_011526964.1">
    <property type="nucleotide sequence ID" value="NC_008011.1"/>
</dbReference>
<sequence length="366" mass="41753">MSLLFRYLIKNNTKILLLTLTIGIGVYILTDLFERLDNFIEAHTSTKIILTYFIYKTPFAIAQILPFIFLISTVIQLCIMAKKKELIALQAGGISFTRIASIIIIASLFWGTIQFIFSEYIGTACGRKSLQIWQEYVHNQHKSKTILKDIWFTDKNWIVSINTLKPDDTGSGFSAYLLDKNGLTIEKIIWALSFSIHNNEWILKKVAVSEPALYSQEMLQELTLTFNQSSETLKFIQNNNAPQQLSFWELRETIHKLERSGSNVELLKTSWHTKLSYSFSLVVMALLATTIVAWKNNIYIAIAFSLLYTFIYNALNTIGISLGNKGIISPIIGAWIANLVIMSVTIWKLFFITPIKNFLLKIHSAN</sequence>
<keyword evidence="5 6" id="KW-0472">Membrane</keyword>
<dbReference type="EMBL" id="AM180252">
    <property type="protein sequence ID" value="CAJ54935.1"/>
    <property type="molecule type" value="Genomic_DNA"/>
</dbReference>
<feature type="transmembrane region" description="Helical" evidence="6">
    <location>
        <begin position="86"/>
        <end position="110"/>
    </location>
</feature>
<dbReference type="Pfam" id="PF03739">
    <property type="entry name" value="LptF_LptG"/>
    <property type="match status" value="1"/>
</dbReference>
<dbReference type="GO" id="GO:0043190">
    <property type="term" value="C:ATP-binding cassette (ABC) transporter complex"/>
    <property type="evidence" value="ECO:0007669"/>
    <property type="project" value="TreeGrafter"/>
</dbReference>
<keyword evidence="4 6" id="KW-1133">Transmembrane helix</keyword>
<dbReference type="eggNOG" id="COG0795">
    <property type="taxonomic scope" value="Bacteria"/>
</dbReference>
<feature type="transmembrane region" description="Helical" evidence="6">
    <location>
        <begin position="60"/>
        <end position="79"/>
    </location>
</feature>
<evidence type="ECO:0000313" key="8">
    <source>
        <dbReference type="Proteomes" id="UP000002430"/>
    </source>
</evidence>
<dbReference type="GO" id="GO:0015920">
    <property type="term" value="P:lipopolysaccharide transport"/>
    <property type="evidence" value="ECO:0007669"/>
    <property type="project" value="TreeGrafter"/>
</dbReference>
<protein>
    <submittedName>
        <fullName evidence="7">Predicted permeases</fullName>
    </submittedName>
</protein>
<dbReference type="Proteomes" id="UP000002430">
    <property type="component" value="Chromosome"/>
</dbReference>
<keyword evidence="8" id="KW-1185">Reference proteome</keyword>
<organism evidence="7 8">
    <name type="scientific">Lawsonia intracellularis (strain PHE/MN1-00)</name>
    <dbReference type="NCBI Taxonomy" id="363253"/>
    <lineage>
        <taxon>Bacteria</taxon>
        <taxon>Pseudomonadati</taxon>
        <taxon>Thermodesulfobacteriota</taxon>
        <taxon>Desulfovibrionia</taxon>
        <taxon>Desulfovibrionales</taxon>
        <taxon>Desulfovibrionaceae</taxon>
        <taxon>Lawsonia</taxon>
    </lineage>
</organism>
<evidence type="ECO:0000256" key="5">
    <source>
        <dbReference type="ARBA" id="ARBA00023136"/>
    </source>
</evidence>
<reference evidence="7 8" key="1">
    <citation type="submission" date="2005-11" db="EMBL/GenBank/DDBJ databases">
        <title>The complete genome sequence of Lawsonia intracellularis: the causative agent of proliferative enteropathy.</title>
        <authorList>
            <person name="Kaur K."/>
            <person name="Zhang Q."/>
            <person name="Beckler D."/>
            <person name="Munir S."/>
            <person name="Li L."/>
            <person name="Kinsley K."/>
            <person name="Herron L."/>
            <person name="Peterson A."/>
            <person name="May B."/>
            <person name="Singh S."/>
            <person name="Gebhart C."/>
            <person name="Kapur V."/>
        </authorList>
    </citation>
    <scope>NUCLEOTIDE SEQUENCE [LARGE SCALE GENOMIC DNA]</scope>
    <source>
        <strain evidence="7 8">PHE/MN1-00</strain>
    </source>
</reference>
<evidence type="ECO:0000256" key="6">
    <source>
        <dbReference type="SAM" id="Phobius"/>
    </source>
</evidence>
<dbReference type="AlphaFoldDB" id="Q1MPZ2"/>
<dbReference type="OrthoDB" id="9783403at2"/>
<comment type="subcellular location">
    <subcellularLocation>
        <location evidence="1">Cell membrane</location>
        <topology evidence="1">Multi-pass membrane protein</topology>
    </subcellularLocation>
</comment>
<evidence type="ECO:0000256" key="2">
    <source>
        <dbReference type="ARBA" id="ARBA00022475"/>
    </source>
</evidence>
<gene>
    <name evidence="7" type="ordered locus">LI0881</name>
</gene>